<dbReference type="EnsemblFungi" id="EJT80907">
    <property type="protein sequence ID" value="EJT80907"/>
    <property type="gene ID" value="GGTG_00899"/>
</dbReference>
<dbReference type="SUPFAM" id="SSF53474">
    <property type="entry name" value="alpha/beta-Hydrolases"/>
    <property type="match status" value="1"/>
</dbReference>
<evidence type="ECO:0000256" key="1">
    <source>
        <dbReference type="SAM" id="MobiDB-lite"/>
    </source>
</evidence>
<reference evidence="3" key="5">
    <citation type="submission" date="2018-04" db="UniProtKB">
        <authorList>
            <consortium name="EnsemblFungi"/>
        </authorList>
    </citation>
    <scope>IDENTIFICATION</scope>
    <source>
        <strain evidence="3">R3-111a-1</strain>
    </source>
</reference>
<proteinExistence type="predicted"/>
<protein>
    <recommendedName>
        <fullName evidence="5">AB hydrolase-1 domain-containing protein</fullName>
    </recommendedName>
</protein>
<reference evidence="2" key="3">
    <citation type="submission" date="2010-09" db="EMBL/GenBank/DDBJ databases">
        <title>Annotation of Gaeumannomyces graminis var. tritici R3-111a-1.</title>
        <authorList>
            <consortium name="The Broad Institute Genome Sequencing Platform"/>
            <person name="Ma L.-J."/>
            <person name="Dead R."/>
            <person name="Young S.K."/>
            <person name="Zeng Q."/>
            <person name="Gargeya S."/>
            <person name="Fitzgerald M."/>
            <person name="Haas B."/>
            <person name="Abouelleil A."/>
            <person name="Alvarado L."/>
            <person name="Arachchi H.M."/>
            <person name="Berlin A."/>
            <person name="Brown A."/>
            <person name="Chapman S.B."/>
            <person name="Chen Z."/>
            <person name="Dunbar C."/>
            <person name="Freedman E."/>
            <person name="Gearin G."/>
            <person name="Gellesch M."/>
            <person name="Goldberg J."/>
            <person name="Griggs A."/>
            <person name="Gujja S."/>
            <person name="Heiman D."/>
            <person name="Howarth C."/>
            <person name="Larson L."/>
            <person name="Lui A."/>
            <person name="MacDonald P.J.P."/>
            <person name="Mehta T."/>
            <person name="Montmayeur A."/>
            <person name="Murphy C."/>
            <person name="Neiman D."/>
            <person name="Pearson M."/>
            <person name="Priest M."/>
            <person name="Roberts A."/>
            <person name="Saif S."/>
            <person name="Shea T."/>
            <person name="Shenoy N."/>
            <person name="Sisk P."/>
            <person name="Stolte C."/>
            <person name="Sykes S."/>
            <person name="Yandava C."/>
            <person name="Wortman J."/>
            <person name="Nusbaum C."/>
            <person name="Birren B."/>
        </authorList>
    </citation>
    <scope>NUCLEOTIDE SEQUENCE</scope>
    <source>
        <strain evidence="2">R3-111a-1</strain>
    </source>
</reference>
<name>J3NI14_GAET3</name>
<dbReference type="EMBL" id="GL385395">
    <property type="protein sequence ID" value="EJT80907.1"/>
    <property type="molecule type" value="Genomic_DNA"/>
</dbReference>
<reference evidence="2" key="2">
    <citation type="submission" date="2010-07" db="EMBL/GenBank/DDBJ databases">
        <authorList>
            <consortium name="The Broad Institute Genome Sequencing Platform"/>
            <consortium name="Broad Institute Genome Sequencing Center for Infectious Disease"/>
            <person name="Ma L.-J."/>
            <person name="Dead R."/>
            <person name="Young S."/>
            <person name="Zeng Q."/>
            <person name="Koehrsen M."/>
            <person name="Alvarado L."/>
            <person name="Berlin A."/>
            <person name="Chapman S.B."/>
            <person name="Chen Z."/>
            <person name="Freedman E."/>
            <person name="Gellesch M."/>
            <person name="Goldberg J."/>
            <person name="Griggs A."/>
            <person name="Gujja S."/>
            <person name="Heilman E.R."/>
            <person name="Heiman D."/>
            <person name="Hepburn T."/>
            <person name="Howarth C."/>
            <person name="Jen D."/>
            <person name="Larson L."/>
            <person name="Mehta T."/>
            <person name="Neiman D."/>
            <person name="Pearson M."/>
            <person name="Roberts A."/>
            <person name="Saif S."/>
            <person name="Shea T."/>
            <person name="Shenoy N."/>
            <person name="Sisk P."/>
            <person name="Stolte C."/>
            <person name="Sykes S."/>
            <person name="Walk T."/>
            <person name="White J."/>
            <person name="Yandava C."/>
            <person name="Haas B."/>
            <person name="Nusbaum C."/>
            <person name="Birren B."/>
        </authorList>
    </citation>
    <scope>NUCLEOTIDE SEQUENCE</scope>
    <source>
        <strain evidence="2">R3-111a-1</strain>
    </source>
</reference>
<dbReference type="eggNOG" id="ENOG502REH0">
    <property type="taxonomic scope" value="Eukaryota"/>
</dbReference>
<evidence type="ECO:0000313" key="3">
    <source>
        <dbReference type="EnsemblFungi" id="EJT80907"/>
    </source>
</evidence>
<dbReference type="RefSeq" id="XP_009216916.1">
    <property type="nucleotide sequence ID" value="XM_009218652.1"/>
</dbReference>
<organism evidence="2">
    <name type="scientific">Gaeumannomyces tritici (strain R3-111a-1)</name>
    <name type="common">Wheat and barley take-all root rot fungus</name>
    <name type="synonym">Gaeumannomyces graminis var. tritici</name>
    <dbReference type="NCBI Taxonomy" id="644352"/>
    <lineage>
        <taxon>Eukaryota</taxon>
        <taxon>Fungi</taxon>
        <taxon>Dikarya</taxon>
        <taxon>Ascomycota</taxon>
        <taxon>Pezizomycotina</taxon>
        <taxon>Sordariomycetes</taxon>
        <taxon>Sordariomycetidae</taxon>
        <taxon>Magnaporthales</taxon>
        <taxon>Magnaporthaceae</taxon>
        <taxon>Gaeumannomyces</taxon>
    </lineage>
</organism>
<dbReference type="OrthoDB" id="9978720at2759"/>
<evidence type="ECO:0000313" key="2">
    <source>
        <dbReference type="EMBL" id="EJT80907.1"/>
    </source>
</evidence>
<evidence type="ECO:0008006" key="5">
    <source>
        <dbReference type="Google" id="ProtNLM"/>
    </source>
</evidence>
<gene>
    <name evidence="3" type="primary">20341357</name>
    <name evidence="2" type="ORF">GGTG_00899</name>
</gene>
<evidence type="ECO:0000313" key="4">
    <source>
        <dbReference type="Proteomes" id="UP000006039"/>
    </source>
</evidence>
<keyword evidence="4" id="KW-1185">Reference proteome</keyword>
<dbReference type="GeneID" id="20341357"/>
<dbReference type="AlphaFoldDB" id="J3NI14"/>
<dbReference type="VEuPathDB" id="FungiDB:GGTG_00899"/>
<dbReference type="InterPro" id="IPR029058">
    <property type="entry name" value="AB_hydrolase_fold"/>
</dbReference>
<dbReference type="STRING" id="644352.J3NI14"/>
<dbReference type="HOGENOM" id="CLU_505305_0_0_1"/>
<dbReference type="Proteomes" id="UP000006039">
    <property type="component" value="Unassembled WGS sequence"/>
</dbReference>
<sequence length="539" mass="58891">MAPVNISAAVERSAVLGNRAAGHNGVIQSRRGVANTHPNIWVEVLTPRDQRHEVPIVMVHGDYHTGSVWDMDLDRTQDSRTWAECFLGAGYQVHLVDLPGVRLSGSTTEGSDRPIEPRMASTGFVEVNLTGMGHRGPFMYDSAWRHVGFPGGQDGGPYSKPGWRQDPAFDYYYGQMEEKWEFSGRPVQWTMDAAAAVVSVIERLPSKRAVLVAEGRGSEVAMMVADYRPELVASILAVGHSHAPFANTLAVCMAANKNRGVAFTGAAMTERRAARQGIFDVPMQFYPPLPHQRDYNPEDGQVFETIVHRNEDGDECLLQDPAKTVRTLPFLAQVPIAIMTAEASINSSFDWAIVKFLEQAGVKTEWLKLAEFGILGNGPLPWLEKGAAESGKLAVAWATKTTSADANEVAAATALLTPSPENVAVARERRREDRERADAKNGEEYFEWVHGWLDKTPADQWHHPTTPADKYAFEVGLAWPIPPDMKYVDGVRYRRSGDHGTRGDGGNDGDDGNGGAGGRKRKRQDGDVGQPGPSGGLAN</sequence>
<accession>J3NI14</accession>
<reference evidence="3" key="4">
    <citation type="journal article" date="2015" name="G3 (Bethesda)">
        <title>Genome sequences of three phytopathogenic species of the Magnaporthaceae family of fungi.</title>
        <authorList>
            <person name="Okagaki L.H."/>
            <person name="Nunes C.C."/>
            <person name="Sailsbery J."/>
            <person name="Clay B."/>
            <person name="Brown D."/>
            <person name="John T."/>
            <person name="Oh Y."/>
            <person name="Young N."/>
            <person name="Fitzgerald M."/>
            <person name="Haas B.J."/>
            <person name="Zeng Q."/>
            <person name="Young S."/>
            <person name="Adiconis X."/>
            <person name="Fan L."/>
            <person name="Levin J.Z."/>
            <person name="Mitchell T.K."/>
            <person name="Okubara P.A."/>
            <person name="Farman M.L."/>
            <person name="Kohn L.M."/>
            <person name="Birren B."/>
            <person name="Ma L.-J."/>
            <person name="Dean R.A."/>
        </authorList>
    </citation>
    <scope>NUCLEOTIDE SEQUENCE</scope>
    <source>
        <strain evidence="3">R3-111a-1</strain>
    </source>
</reference>
<feature type="region of interest" description="Disordered" evidence="1">
    <location>
        <begin position="495"/>
        <end position="539"/>
    </location>
</feature>
<dbReference type="Gene3D" id="3.40.50.1820">
    <property type="entry name" value="alpha/beta hydrolase"/>
    <property type="match status" value="1"/>
</dbReference>
<reference evidence="4" key="1">
    <citation type="submission" date="2010-07" db="EMBL/GenBank/DDBJ databases">
        <title>The genome sequence of Gaeumannomyces graminis var. tritici strain R3-111a-1.</title>
        <authorList>
            <consortium name="The Broad Institute Genome Sequencing Platform"/>
            <person name="Ma L.-J."/>
            <person name="Dead R."/>
            <person name="Young S."/>
            <person name="Zeng Q."/>
            <person name="Koehrsen M."/>
            <person name="Alvarado L."/>
            <person name="Berlin A."/>
            <person name="Chapman S.B."/>
            <person name="Chen Z."/>
            <person name="Freedman E."/>
            <person name="Gellesch M."/>
            <person name="Goldberg J."/>
            <person name="Griggs A."/>
            <person name="Gujja S."/>
            <person name="Heilman E.R."/>
            <person name="Heiman D."/>
            <person name="Hepburn T."/>
            <person name="Howarth C."/>
            <person name="Jen D."/>
            <person name="Larson L."/>
            <person name="Mehta T."/>
            <person name="Neiman D."/>
            <person name="Pearson M."/>
            <person name="Roberts A."/>
            <person name="Saif S."/>
            <person name="Shea T."/>
            <person name="Shenoy N."/>
            <person name="Sisk P."/>
            <person name="Stolte C."/>
            <person name="Sykes S."/>
            <person name="Walk T."/>
            <person name="White J."/>
            <person name="Yandava C."/>
            <person name="Haas B."/>
            <person name="Nusbaum C."/>
            <person name="Birren B."/>
        </authorList>
    </citation>
    <scope>NUCLEOTIDE SEQUENCE [LARGE SCALE GENOMIC DNA]</scope>
    <source>
        <strain evidence="4">R3-111a-1</strain>
    </source>
</reference>